<name>A0ABX0UT54_9BACT</name>
<organism evidence="2 3">
    <name type="scientific">Dyadobacter arcticus</name>
    <dbReference type="NCBI Taxonomy" id="1078754"/>
    <lineage>
        <taxon>Bacteria</taxon>
        <taxon>Pseudomonadati</taxon>
        <taxon>Bacteroidota</taxon>
        <taxon>Cytophagia</taxon>
        <taxon>Cytophagales</taxon>
        <taxon>Spirosomataceae</taxon>
        <taxon>Dyadobacter</taxon>
    </lineage>
</organism>
<evidence type="ECO:0000313" key="3">
    <source>
        <dbReference type="Proteomes" id="UP001179181"/>
    </source>
</evidence>
<keyword evidence="3" id="KW-1185">Reference proteome</keyword>
<accession>A0ABX0UT54</accession>
<dbReference type="Gene3D" id="3.90.1150.200">
    <property type="match status" value="1"/>
</dbReference>
<gene>
    <name evidence="2" type="ORF">FHS68_003338</name>
</gene>
<dbReference type="Pfam" id="PF08818">
    <property type="entry name" value="DUF1801"/>
    <property type="match status" value="1"/>
</dbReference>
<dbReference type="EMBL" id="JAASQJ010000003">
    <property type="protein sequence ID" value="NIJ54156.1"/>
    <property type="molecule type" value="Genomic_DNA"/>
</dbReference>
<evidence type="ECO:0000259" key="1">
    <source>
        <dbReference type="Pfam" id="PF08818"/>
    </source>
</evidence>
<dbReference type="InterPro" id="IPR014922">
    <property type="entry name" value="YdhG-like"/>
</dbReference>
<protein>
    <recommendedName>
        <fullName evidence="1">YdhG-like domain-containing protein</fullName>
    </recommendedName>
</protein>
<evidence type="ECO:0000313" key="2">
    <source>
        <dbReference type="EMBL" id="NIJ54156.1"/>
    </source>
</evidence>
<dbReference type="RefSeq" id="WP_167271965.1">
    <property type="nucleotide sequence ID" value="NZ_JAASQJ010000003.1"/>
</dbReference>
<feature type="domain" description="YdhG-like" evidence="1">
    <location>
        <begin position="35"/>
        <end position="129"/>
    </location>
</feature>
<comment type="caution">
    <text evidence="2">The sequence shown here is derived from an EMBL/GenBank/DDBJ whole genome shotgun (WGS) entry which is preliminary data.</text>
</comment>
<dbReference type="SUPFAM" id="SSF159888">
    <property type="entry name" value="YdhG-like"/>
    <property type="match status" value="1"/>
</dbReference>
<proteinExistence type="predicted"/>
<dbReference type="Proteomes" id="UP001179181">
    <property type="component" value="Unassembled WGS sequence"/>
</dbReference>
<reference evidence="2 3" key="1">
    <citation type="submission" date="2020-03" db="EMBL/GenBank/DDBJ databases">
        <title>Genomic Encyclopedia of Type Strains, Phase IV (KMG-IV): sequencing the most valuable type-strain genomes for metagenomic binning, comparative biology and taxonomic classification.</title>
        <authorList>
            <person name="Goeker M."/>
        </authorList>
    </citation>
    <scope>NUCLEOTIDE SEQUENCE [LARGE SCALE GENOMIC DNA]</scope>
    <source>
        <strain evidence="2 3">DSM 102865</strain>
    </source>
</reference>
<sequence>MAEQKNKSVPKTRAPKLTDAEQVSIFMDHLDHPLKAEIEALRIIIKNVHPEISERVKWNAPSYYTSADFLTFNPRMTNKVHLIFHHIAIVDIKSPLLEGTYKDRRMTYFENMADVEAKKPELERILKEIVGVMEK</sequence>